<proteinExistence type="inferred from homology"/>
<evidence type="ECO:0000313" key="8">
    <source>
        <dbReference type="EMBL" id="MBD8067065.1"/>
    </source>
</evidence>
<comment type="similarity">
    <text evidence="3">Belongs to the methyl-accepting chemotaxis (MCP) protein family.</text>
</comment>
<comment type="caution">
    <text evidence="8">The sequence shown here is derived from an EMBL/GenBank/DDBJ whole genome shotgun (WGS) entry which is preliminary data.</text>
</comment>
<evidence type="ECO:0000256" key="3">
    <source>
        <dbReference type="ARBA" id="ARBA00029447"/>
    </source>
</evidence>
<dbReference type="PANTHER" id="PTHR43531:SF14">
    <property type="entry name" value="METHYL-ACCEPTING CHEMOTAXIS PROTEIN I-RELATED"/>
    <property type="match status" value="1"/>
</dbReference>
<evidence type="ECO:0000259" key="6">
    <source>
        <dbReference type="PROSITE" id="PS50111"/>
    </source>
</evidence>
<feature type="transmembrane region" description="Helical" evidence="5">
    <location>
        <begin position="112"/>
        <end position="140"/>
    </location>
</feature>
<keyword evidence="9" id="KW-1185">Reference proteome</keyword>
<dbReference type="InterPro" id="IPR004089">
    <property type="entry name" value="MCPsignal_dom"/>
</dbReference>
<keyword evidence="5" id="KW-0812">Transmembrane</keyword>
<dbReference type="InterPro" id="IPR051310">
    <property type="entry name" value="MCP_chemotaxis"/>
</dbReference>
<dbReference type="GO" id="GO:0005886">
    <property type="term" value="C:plasma membrane"/>
    <property type="evidence" value="ECO:0007669"/>
    <property type="project" value="TreeGrafter"/>
</dbReference>
<evidence type="ECO:0000256" key="4">
    <source>
        <dbReference type="PROSITE-ProRule" id="PRU00284"/>
    </source>
</evidence>
<evidence type="ECO:0000256" key="2">
    <source>
        <dbReference type="ARBA" id="ARBA00022481"/>
    </source>
</evidence>
<evidence type="ECO:0000256" key="5">
    <source>
        <dbReference type="SAM" id="Phobius"/>
    </source>
</evidence>
<dbReference type="EMBL" id="JACYFU010000005">
    <property type="protein sequence ID" value="MBD8067065.1"/>
    <property type="molecule type" value="Genomic_DNA"/>
</dbReference>
<organism evidence="8 9">
    <name type="scientific">Devosia oryzisoli</name>
    <dbReference type="NCBI Taxonomy" id="2774138"/>
    <lineage>
        <taxon>Bacteria</taxon>
        <taxon>Pseudomonadati</taxon>
        <taxon>Pseudomonadota</taxon>
        <taxon>Alphaproteobacteria</taxon>
        <taxon>Hyphomicrobiales</taxon>
        <taxon>Devosiaceae</taxon>
        <taxon>Devosia</taxon>
    </lineage>
</organism>
<feature type="transmembrane region" description="Helical" evidence="5">
    <location>
        <begin position="43"/>
        <end position="62"/>
    </location>
</feature>
<dbReference type="CDD" id="cd11386">
    <property type="entry name" value="MCP_signal"/>
    <property type="match status" value="1"/>
</dbReference>
<dbReference type="Pfam" id="PF18947">
    <property type="entry name" value="HAMP_2"/>
    <property type="match status" value="1"/>
</dbReference>
<accession>A0A927IRU0</accession>
<dbReference type="InterPro" id="IPR004090">
    <property type="entry name" value="Chemotax_Me-accpt_rcpt"/>
</dbReference>
<evidence type="ECO:0000256" key="1">
    <source>
        <dbReference type="ARBA" id="ARBA00004370"/>
    </source>
</evidence>
<dbReference type="PROSITE" id="PS50111">
    <property type="entry name" value="CHEMOTAXIS_TRANSDUC_2"/>
    <property type="match status" value="1"/>
</dbReference>
<evidence type="ECO:0008006" key="10">
    <source>
        <dbReference type="Google" id="ProtNLM"/>
    </source>
</evidence>
<feature type="domain" description="Methyl-accepting transducer" evidence="6">
    <location>
        <begin position="288"/>
        <end position="517"/>
    </location>
</feature>
<dbReference type="Proteomes" id="UP000654108">
    <property type="component" value="Unassembled WGS sequence"/>
</dbReference>
<evidence type="ECO:0000259" key="7">
    <source>
        <dbReference type="PROSITE" id="PS50885"/>
    </source>
</evidence>
<reference evidence="8" key="1">
    <citation type="submission" date="2020-09" db="EMBL/GenBank/DDBJ databases">
        <title>Genome seq and assembly of Devosia sp.</title>
        <authorList>
            <person name="Chhetri G."/>
        </authorList>
    </citation>
    <scope>NUCLEOTIDE SEQUENCE</scope>
    <source>
        <strain evidence="8">PTR5</strain>
    </source>
</reference>
<feature type="transmembrane region" description="Helical" evidence="5">
    <location>
        <begin position="12"/>
        <end position="36"/>
    </location>
</feature>
<feature type="domain" description="HAMP" evidence="7">
    <location>
        <begin position="231"/>
        <end position="283"/>
    </location>
</feature>
<dbReference type="Gene3D" id="1.20.120.1530">
    <property type="match status" value="1"/>
</dbReference>
<keyword evidence="5" id="KW-0472">Membrane</keyword>
<dbReference type="FunFam" id="1.10.287.950:FF:000001">
    <property type="entry name" value="Methyl-accepting chemotaxis sensory transducer"/>
    <property type="match status" value="1"/>
</dbReference>
<dbReference type="GO" id="GO:0006935">
    <property type="term" value="P:chemotaxis"/>
    <property type="evidence" value="ECO:0007669"/>
    <property type="project" value="InterPro"/>
</dbReference>
<dbReference type="GO" id="GO:0007165">
    <property type="term" value="P:signal transduction"/>
    <property type="evidence" value="ECO:0007669"/>
    <property type="project" value="UniProtKB-KW"/>
</dbReference>
<name>A0A927IRU0_9HYPH</name>
<keyword evidence="2" id="KW-0488">Methylation</keyword>
<dbReference type="PRINTS" id="PR00260">
    <property type="entry name" value="CHEMTRNSDUCR"/>
</dbReference>
<dbReference type="PANTHER" id="PTHR43531">
    <property type="entry name" value="PROTEIN ICFG"/>
    <property type="match status" value="1"/>
</dbReference>
<keyword evidence="5" id="KW-1133">Transmembrane helix</keyword>
<dbReference type="Pfam" id="PF00015">
    <property type="entry name" value="MCPsignal"/>
    <property type="match status" value="1"/>
</dbReference>
<gene>
    <name evidence="8" type="ORF">IC608_16465</name>
</gene>
<feature type="transmembrane region" description="Helical" evidence="5">
    <location>
        <begin position="74"/>
        <end position="100"/>
    </location>
</feature>
<dbReference type="GO" id="GO:0004888">
    <property type="term" value="F:transmembrane signaling receptor activity"/>
    <property type="evidence" value="ECO:0007669"/>
    <property type="project" value="InterPro"/>
</dbReference>
<dbReference type="Gene3D" id="1.10.287.950">
    <property type="entry name" value="Methyl-accepting chemotaxis protein"/>
    <property type="match status" value="1"/>
</dbReference>
<dbReference type="PROSITE" id="PS50885">
    <property type="entry name" value="HAMP"/>
    <property type="match status" value="1"/>
</dbReference>
<sequence length="569" mass="59581">MSVGVIGAEFLIHGALGGASLLAGLSLAATGTSYVLKRQSAAFRYMTVGVMMTDVMALLAVARGNPIQTDLHMAFFAALAICALLYDSKTILLGAALVAVHHLVLGMAMSELVFYGGGGLGRVVLHAVILIVEAAGLIWMTENTRHLLNVADQRSEEAVVSARHAEALTEEIEQATATRREERARMMDQLSSEFSRVIDAAAAGNFEDRITGTFADPALTALAEGVNNLVEVVDRSLGETGDVLAALAQTDLTKRVSGQYQGTLAKLKTDTNAVADNLAQVVSQLRDTSQALKLATGELLAGTNDLAERTSKQAAAIEQTSAAMEQLAATVGENARRAQDASKRTRSAAHLADEGRAVMDEATEAMERISTSSAKISNIIGLIDDIAFQTNLLALNASVEAARAGEAGKGFAVVAVEVRRLAQSAAQASSDVKRLIEQSAQEVSGGGRLVETAAQKLQAILASVQANSALMSDVSVASTEQASAIGEVTGAIRQMDEMTQHNAALVEETNAAIEQTEARAVELDAIVGVFKTDAAVQRPTPKPAAAPAAVRRAYSGRSNAAEKLDWSAF</sequence>
<dbReference type="SUPFAM" id="SSF58104">
    <property type="entry name" value="Methyl-accepting chemotaxis protein (MCP) signaling domain"/>
    <property type="match status" value="1"/>
</dbReference>
<evidence type="ECO:0000313" key="9">
    <source>
        <dbReference type="Proteomes" id="UP000654108"/>
    </source>
</evidence>
<comment type="subcellular location">
    <subcellularLocation>
        <location evidence="1">Membrane</location>
    </subcellularLocation>
</comment>
<dbReference type="SMART" id="SM00283">
    <property type="entry name" value="MA"/>
    <property type="match status" value="1"/>
</dbReference>
<keyword evidence="4" id="KW-0807">Transducer</keyword>
<dbReference type="InterPro" id="IPR003660">
    <property type="entry name" value="HAMP_dom"/>
</dbReference>
<protein>
    <recommendedName>
        <fullName evidence="10">Methyl-accepting chemotaxis protein</fullName>
    </recommendedName>
</protein>
<dbReference type="AlphaFoldDB" id="A0A927IRU0"/>